<dbReference type="PANTHER" id="PTHR43439:SF2">
    <property type="entry name" value="ENZYME, PUTATIVE (JCVI)-RELATED"/>
    <property type="match status" value="1"/>
</dbReference>
<dbReference type="Gene3D" id="1.10.1200.10">
    <property type="entry name" value="ACP-like"/>
    <property type="match status" value="1"/>
</dbReference>
<dbReference type="InterPro" id="IPR006162">
    <property type="entry name" value="Ppantetheine_attach_site"/>
</dbReference>
<dbReference type="RefSeq" id="XP_025496903.1">
    <property type="nucleotide sequence ID" value="XM_025638376.1"/>
</dbReference>
<dbReference type="STRING" id="1448315.A0A319D702"/>
<keyword evidence="3" id="KW-0812">Transmembrane</keyword>
<dbReference type="Pfam" id="PF07993">
    <property type="entry name" value="NAD_binding_4"/>
    <property type="match status" value="1"/>
</dbReference>
<dbReference type="SUPFAM" id="SSF51735">
    <property type="entry name" value="NAD(P)-binding Rossmann-fold domains"/>
    <property type="match status" value="1"/>
</dbReference>
<dbReference type="Pfam" id="PF00550">
    <property type="entry name" value="PP-binding"/>
    <property type="match status" value="1"/>
</dbReference>
<proteinExistence type="predicted"/>
<dbReference type="SUPFAM" id="SSF47336">
    <property type="entry name" value="ACP-like"/>
    <property type="match status" value="1"/>
</dbReference>
<keyword evidence="3" id="KW-0472">Membrane</keyword>
<dbReference type="PROSITE" id="PS50075">
    <property type="entry name" value="CARRIER"/>
    <property type="match status" value="1"/>
</dbReference>
<dbReference type="PROSITE" id="PS00455">
    <property type="entry name" value="AMP_BINDING"/>
    <property type="match status" value="1"/>
</dbReference>
<dbReference type="GeneID" id="37141118"/>
<dbReference type="InterPro" id="IPR042099">
    <property type="entry name" value="ANL_N_sf"/>
</dbReference>
<keyword evidence="6" id="KW-1185">Reference proteome</keyword>
<organism evidence="5 6">
    <name type="scientific">Aspergillus uvarum CBS 121591</name>
    <dbReference type="NCBI Taxonomy" id="1448315"/>
    <lineage>
        <taxon>Eukaryota</taxon>
        <taxon>Fungi</taxon>
        <taxon>Dikarya</taxon>
        <taxon>Ascomycota</taxon>
        <taxon>Pezizomycotina</taxon>
        <taxon>Eurotiomycetes</taxon>
        <taxon>Eurotiomycetidae</taxon>
        <taxon>Eurotiales</taxon>
        <taxon>Aspergillaceae</taxon>
        <taxon>Aspergillus</taxon>
        <taxon>Aspergillus subgen. Circumdati</taxon>
    </lineage>
</organism>
<evidence type="ECO:0000256" key="2">
    <source>
        <dbReference type="ARBA" id="ARBA00022553"/>
    </source>
</evidence>
<dbReference type="InterPro" id="IPR000873">
    <property type="entry name" value="AMP-dep_synth/lig_dom"/>
</dbReference>
<dbReference type="InterPro" id="IPR036291">
    <property type="entry name" value="NAD(P)-bd_dom_sf"/>
</dbReference>
<evidence type="ECO:0000256" key="1">
    <source>
        <dbReference type="ARBA" id="ARBA00022450"/>
    </source>
</evidence>
<dbReference type="PANTHER" id="PTHR43439">
    <property type="entry name" value="PHENYLACETATE-COENZYME A LIGASE"/>
    <property type="match status" value="1"/>
</dbReference>
<dbReference type="AlphaFoldDB" id="A0A319D702"/>
<gene>
    <name evidence="5" type="ORF">BO82DRAFT_388347</name>
</gene>
<evidence type="ECO:0000313" key="6">
    <source>
        <dbReference type="Proteomes" id="UP000248340"/>
    </source>
</evidence>
<dbReference type="Gene3D" id="3.40.50.720">
    <property type="entry name" value="NAD(P)-binding Rossmann-like Domain"/>
    <property type="match status" value="1"/>
</dbReference>
<protein>
    <submittedName>
        <fullName evidence="5">Acetyl-CoA synthetase-like protein</fullName>
    </submittedName>
</protein>
<dbReference type="OrthoDB" id="429813at2759"/>
<evidence type="ECO:0000313" key="5">
    <source>
        <dbReference type="EMBL" id="PYH86703.1"/>
    </source>
</evidence>
<keyword evidence="3" id="KW-1133">Transmembrane helix</keyword>
<dbReference type="InterPro" id="IPR020845">
    <property type="entry name" value="AMP-binding_CS"/>
</dbReference>
<accession>A0A319D702</accession>
<feature type="domain" description="Carrier" evidence="4">
    <location>
        <begin position="571"/>
        <end position="654"/>
    </location>
</feature>
<dbReference type="EMBL" id="KZ821675">
    <property type="protein sequence ID" value="PYH86703.1"/>
    <property type="molecule type" value="Genomic_DNA"/>
</dbReference>
<dbReference type="PROSITE" id="PS00012">
    <property type="entry name" value="PHOSPHOPANTETHEINE"/>
    <property type="match status" value="1"/>
</dbReference>
<reference evidence="5 6" key="1">
    <citation type="submission" date="2016-12" db="EMBL/GenBank/DDBJ databases">
        <title>The genomes of Aspergillus section Nigri reveals drivers in fungal speciation.</title>
        <authorList>
            <consortium name="DOE Joint Genome Institute"/>
            <person name="Vesth T.C."/>
            <person name="Nybo J."/>
            <person name="Theobald S."/>
            <person name="Brandl J."/>
            <person name="Frisvad J.C."/>
            <person name="Nielsen K.F."/>
            <person name="Lyhne E.K."/>
            <person name="Kogle M.E."/>
            <person name="Kuo A."/>
            <person name="Riley R."/>
            <person name="Clum A."/>
            <person name="Nolan M."/>
            <person name="Lipzen A."/>
            <person name="Salamov A."/>
            <person name="Henrissat B."/>
            <person name="Wiebenga A."/>
            <person name="De Vries R.P."/>
            <person name="Grigoriev I.V."/>
            <person name="Mortensen U.H."/>
            <person name="Andersen M.R."/>
            <person name="Baker S.E."/>
        </authorList>
    </citation>
    <scope>NUCLEOTIDE SEQUENCE [LARGE SCALE GENOMIC DNA]</scope>
    <source>
        <strain evidence="5 6">CBS 121591</strain>
    </source>
</reference>
<evidence type="ECO:0000259" key="4">
    <source>
        <dbReference type="PROSITE" id="PS50075"/>
    </source>
</evidence>
<keyword evidence="2" id="KW-0597">Phosphoprotein</keyword>
<evidence type="ECO:0000256" key="3">
    <source>
        <dbReference type="SAM" id="Phobius"/>
    </source>
</evidence>
<dbReference type="InterPro" id="IPR013120">
    <property type="entry name" value="FAR_NAD-bd"/>
</dbReference>
<dbReference type="Pfam" id="PF00501">
    <property type="entry name" value="AMP-binding"/>
    <property type="match status" value="1"/>
</dbReference>
<name>A0A319D702_9EURO</name>
<dbReference type="SMART" id="SM00823">
    <property type="entry name" value="PKS_PP"/>
    <property type="match status" value="1"/>
</dbReference>
<dbReference type="Gene3D" id="3.40.50.12780">
    <property type="entry name" value="N-terminal domain of ligase-like"/>
    <property type="match status" value="1"/>
</dbReference>
<dbReference type="InterPro" id="IPR036736">
    <property type="entry name" value="ACP-like_sf"/>
</dbReference>
<dbReference type="VEuPathDB" id="FungiDB:BO82DRAFT_388347"/>
<dbReference type="InterPro" id="IPR051414">
    <property type="entry name" value="Adenylate-forming_Reductase"/>
</dbReference>
<dbReference type="Pfam" id="PF23562">
    <property type="entry name" value="AMP-binding_C_3"/>
    <property type="match status" value="1"/>
</dbReference>
<feature type="transmembrane region" description="Helical" evidence="3">
    <location>
        <begin position="242"/>
        <end position="264"/>
    </location>
</feature>
<dbReference type="Proteomes" id="UP000248340">
    <property type="component" value="Unassembled WGS sequence"/>
</dbReference>
<sequence length="1081" mass="118807">MNVFGTYTDSAATPLLGGECGKRLIPHVIDATASVTPDAECLSVPRSNGNPQAGWKRVSWAQVANAVNYVAHMLIKEGGTPTPGTFPTVAYIGLEDPRYPIFATGAVKAGYQALFISPRNSVEAQLNLFEKTDCDLLFHEAQYASMVQPWVERRPGMNRVAVAPWDEWVSTEVAPFPYTKTFEEAEWDPFVVLHTSGSTGLPKPVVIHQGTLALNDLHRYVPEYEGNLPWLATWAKFPNKRYLNIFPLFHTAGIAPTILMAFYYDAPIAFRDPSVPITGDNVVDWLQNTDAGFTLMPPAVLEQMSRSEIAIEELKKLHAVGFAGGPVAPDPANHLLSHGVKLVNAIGSTEYIYMPYYNQPDATLWPWFIVPTKLMGIEWRPFGEDTYEQVIVRQDKNHPGLQGCFYAFPELQEFSTKDLYRPHPTLPNHWTYVGRADDIIIFSNGEKLNPTTIEGAVMGHPGVRGAQVVGSTYFHAALIIEPAQHPTSEQEKQQLLDDVWPIVEKVNIETVAHGRISRDYIFLSDAERPFPRAGKGTIQRAMVVKVYAEDIERIFAASSDASVVAMDLDLRSSEKFEDSLRKLVHSVLKLPTLCADQDFFSAGADSLQAIQLARSLRASLEKASNLPDGAIIDAQTIYTHPTITQLATYAYSLTTTTPSSTLQPSPTDETLYTTLLEKYTATLPALHPSKPLSSTPPQTLLITGTTGTLGPYLLSTALHNPSIRKIICLNRDPNAATRQHTTHSTLSLPTDFSRVEFHTADLTHPTLALPSALYTGLTQNVDQIIHNAWPVNFNLALSSFEPSIRGVRHLIDFSLASPNHIPISFVSSVSTLANWPSPTAIPEQGFEEWDYAVGGYGQSKLVASRILETARQISGVPCKIIRVGQVGGPRGEKGMWNVREWVPSLIRSSLYLGLLPETLGGLVAAGGWMCVEDVAAVILEVSGVGEEEKEGSQSVADVDGARETGEEQGARYFHAINPHAVDWAGLVPGLCQFYGDRIQKVVPFEEWVDALETSLGSMAADEAEANPGVKLLSTYREAARETSARANGFETARTEALSPTMRGVQPVTPELMRHWCEQWGF</sequence>
<dbReference type="InterPro" id="IPR020806">
    <property type="entry name" value="PKS_PP-bd"/>
</dbReference>
<dbReference type="GO" id="GO:0031177">
    <property type="term" value="F:phosphopantetheine binding"/>
    <property type="evidence" value="ECO:0007669"/>
    <property type="project" value="InterPro"/>
</dbReference>
<keyword evidence="1" id="KW-0596">Phosphopantetheine</keyword>
<dbReference type="SUPFAM" id="SSF56801">
    <property type="entry name" value="Acetyl-CoA synthetase-like"/>
    <property type="match status" value="1"/>
</dbReference>
<dbReference type="InterPro" id="IPR009081">
    <property type="entry name" value="PP-bd_ACP"/>
</dbReference>